<gene>
    <name evidence="3" type="ORF">M408DRAFT_327280</name>
</gene>
<dbReference type="InterPro" id="IPR057596">
    <property type="entry name" value="RDRP_core"/>
</dbReference>
<keyword evidence="1" id="KW-0548">Nucleotidyltransferase</keyword>
<feature type="non-terminal residue" evidence="3">
    <location>
        <position position="132"/>
    </location>
</feature>
<reference evidence="3 4" key="1">
    <citation type="submission" date="2014-04" db="EMBL/GenBank/DDBJ databases">
        <authorList>
            <consortium name="DOE Joint Genome Institute"/>
            <person name="Kuo A."/>
            <person name="Zuccaro A."/>
            <person name="Kohler A."/>
            <person name="Nagy L.G."/>
            <person name="Floudas D."/>
            <person name="Copeland A."/>
            <person name="Barry K.W."/>
            <person name="Cichocki N."/>
            <person name="Veneault-Fourrey C."/>
            <person name="LaButti K."/>
            <person name="Lindquist E.A."/>
            <person name="Lipzen A."/>
            <person name="Lundell T."/>
            <person name="Morin E."/>
            <person name="Murat C."/>
            <person name="Sun H."/>
            <person name="Tunlid A."/>
            <person name="Henrissat B."/>
            <person name="Grigoriev I.V."/>
            <person name="Hibbett D.S."/>
            <person name="Martin F."/>
            <person name="Nordberg H.P."/>
            <person name="Cantor M.N."/>
            <person name="Hua S.X."/>
        </authorList>
    </citation>
    <scope>NUCLEOTIDE SEQUENCE [LARGE SCALE GENOMIC DNA]</scope>
    <source>
        <strain evidence="3 4">MAFF 305830</strain>
    </source>
</reference>
<comment type="catalytic activity">
    <reaction evidence="1">
        <text>RNA(n) + a ribonucleoside 5'-triphosphate = RNA(n+1) + diphosphate</text>
        <dbReference type="Rhea" id="RHEA:21248"/>
        <dbReference type="Rhea" id="RHEA-COMP:14527"/>
        <dbReference type="Rhea" id="RHEA-COMP:17342"/>
        <dbReference type="ChEBI" id="CHEBI:33019"/>
        <dbReference type="ChEBI" id="CHEBI:61557"/>
        <dbReference type="ChEBI" id="CHEBI:140395"/>
        <dbReference type="EC" id="2.7.7.48"/>
    </reaction>
</comment>
<evidence type="ECO:0000313" key="4">
    <source>
        <dbReference type="Proteomes" id="UP000054097"/>
    </source>
</evidence>
<organism evidence="3 4">
    <name type="scientific">Serendipita vermifera MAFF 305830</name>
    <dbReference type="NCBI Taxonomy" id="933852"/>
    <lineage>
        <taxon>Eukaryota</taxon>
        <taxon>Fungi</taxon>
        <taxon>Dikarya</taxon>
        <taxon>Basidiomycota</taxon>
        <taxon>Agaricomycotina</taxon>
        <taxon>Agaricomycetes</taxon>
        <taxon>Sebacinales</taxon>
        <taxon>Serendipitaceae</taxon>
        <taxon>Serendipita</taxon>
    </lineage>
</organism>
<dbReference type="EC" id="2.7.7.48" evidence="1"/>
<proteinExistence type="inferred from homology"/>
<dbReference type="PANTHER" id="PTHR23079">
    <property type="entry name" value="RNA-DEPENDENT RNA POLYMERASE"/>
    <property type="match status" value="1"/>
</dbReference>
<evidence type="ECO:0000259" key="2">
    <source>
        <dbReference type="Pfam" id="PF05183"/>
    </source>
</evidence>
<protein>
    <recommendedName>
        <fullName evidence="1">RNA-dependent RNA polymerase</fullName>
        <ecNumber evidence="1">2.7.7.48</ecNumber>
    </recommendedName>
</protein>
<dbReference type="InterPro" id="IPR007855">
    <property type="entry name" value="RDRP"/>
</dbReference>
<reference evidence="4" key="2">
    <citation type="submission" date="2015-01" db="EMBL/GenBank/DDBJ databases">
        <title>Evolutionary Origins and Diversification of the Mycorrhizal Mutualists.</title>
        <authorList>
            <consortium name="DOE Joint Genome Institute"/>
            <consortium name="Mycorrhizal Genomics Consortium"/>
            <person name="Kohler A."/>
            <person name="Kuo A."/>
            <person name="Nagy L.G."/>
            <person name="Floudas D."/>
            <person name="Copeland A."/>
            <person name="Barry K.W."/>
            <person name="Cichocki N."/>
            <person name="Veneault-Fourrey C."/>
            <person name="LaButti K."/>
            <person name="Lindquist E.A."/>
            <person name="Lipzen A."/>
            <person name="Lundell T."/>
            <person name="Morin E."/>
            <person name="Murat C."/>
            <person name="Riley R."/>
            <person name="Ohm R."/>
            <person name="Sun H."/>
            <person name="Tunlid A."/>
            <person name="Henrissat B."/>
            <person name="Grigoriev I.V."/>
            <person name="Hibbett D.S."/>
            <person name="Martin F."/>
        </authorList>
    </citation>
    <scope>NUCLEOTIDE SEQUENCE [LARGE SCALE GENOMIC DNA]</scope>
    <source>
        <strain evidence="4">MAFF 305830</strain>
    </source>
</reference>
<comment type="similarity">
    <text evidence="1">Belongs to the RdRP family.</text>
</comment>
<evidence type="ECO:0000256" key="1">
    <source>
        <dbReference type="RuleBase" id="RU363098"/>
    </source>
</evidence>
<keyword evidence="1" id="KW-0696">RNA-directed RNA polymerase</keyword>
<dbReference type="PANTHER" id="PTHR23079:SF55">
    <property type="entry name" value="RNA-DIRECTED RNA POLYMERASE"/>
    <property type="match status" value="1"/>
</dbReference>
<name>A0A0C3B4W8_SERVB</name>
<dbReference type="OrthoDB" id="6513042at2759"/>
<keyword evidence="1" id="KW-0808">Transferase</keyword>
<dbReference type="GO" id="GO:0030422">
    <property type="term" value="P:siRNA processing"/>
    <property type="evidence" value="ECO:0007669"/>
    <property type="project" value="TreeGrafter"/>
</dbReference>
<evidence type="ECO:0000313" key="3">
    <source>
        <dbReference type="EMBL" id="KIM31880.1"/>
    </source>
</evidence>
<dbReference type="Proteomes" id="UP000054097">
    <property type="component" value="Unassembled WGS sequence"/>
</dbReference>
<dbReference type="GO" id="GO:0031380">
    <property type="term" value="C:nuclear RNA-directed RNA polymerase complex"/>
    <property type="evidence" value="ECO:0007669"/>
    <property type="project" value="TreeGrafter"/>
</dbReference>
<keyword evidence="4" id="KW-1185">Reference proteome</keyword>
<dbReference type="Pfam" id="PF05183">
    <property type="entry name" value="RdRP"/>
    <property type="match status" value="1"/>
</dbReference>
<feature type="domain" description="RDRP core" evidence="2">
    <location>
        <begin position="2"/>
        <end position="132"/>
    </location>
</feature>
<dbReference type="GO" id="GO:0003968">
    <property type="term" value="F:RNA-directed RNA polymerase activity"/>
    <property type="evidence" value="ECO:0007669"/>
    <property type="project" value="UniProtKB-KW"/>
</dbReference>
<dbReference type="HOGENOM" id="CLU_1997916_0_0_1"/>
<keyword evidence="1" id="KW-0694">RNA-binding</keyword>
<dbReference type="AlphaFoldDB" id="A0A0C3B4W8"/>
<dbReference type="STRING" id="933852.A0A0C3B4W8"/>
<dbReference type="GO" id="GO:0003723">
    <property type="term" value="F:RNA binding"/>
    <property type="evidence" value="ECO:0007669"/>
    <property type="project" value="UniProtKB-KW"/>
</dbReference>
<sequence length="132" mass="15212">MKRFLKAGLKLNGHQYWFYGHSNSQLRSRSCFLRRGGTEAELHQKILAMGEFGAIKNAAKLSKRIGLLFSSATLDWTLAPEQSRDIPDIEEEDVVFSDGCGLISQYFARLLAKEKKIIFRQRRYLPSVFQIR</sequence>
<dbReference type="EMBL" id="KN824281">
    <property type="protein sequence ID" value="KIM31880.1"/>
    <property type="molecule type" value="Genomic_DNA"/>
</dbReference>
<accession>A0A0C3B4W8</accession>